<dbReference type="GO" id="GO:0008299">
    <property type="term" value="P:isoprenoid biosynthetic process"/>
    <property type="evidence" value="ECO:0007669"/>
    <property type="project" value="InterPro"/>
</dbReference>
<evidence type="ECO:0000259" key="5">
    <source>
        <dbReference type="Pfam" id="PF25653"/>
    </source>
</evidence>
<reference evidence="6 7" key="1">
    <citation type="submission" date="2017-06" db="EMBL/GenBank/DDBJ databases">
        <title>Raineya orbicola gen. nov., sp. nov. a slightly thermophilic bacterium of the phylum Bacteroidetes and the description of Raineyaceae fam. nov.</title>
        <authorList>
            <person name="Albuquerque L."/>
            <person name="Polonia A.R.M."/>
            <person name="Barroso C."/>
            <person name="Froufe H.J.C."/>
            <person name="Lage O."/>
            <person name="Lobo-Da-Cunha A."/>
            <person name="Egas C."/>
            <person name="Da Costa M.S."/>
        </authorList>
    </citation>
    <scope>NUCLEOTIDE SEQUENCE [LARGE SCALE GENOMIC DNA]</scope>
    <source>
        <strain evidence="6 7">SPSPC-11</strain>
    </source>
</reference>
<dbReference type="Pfam" id="PF00368">
    <property type="entry name" value="HMG-CoA_red"/>
    <property type="match status" value="1"/>
</dbReference>
<comment type="similarity">
    <text evidence="1">Belongs to the HMG-CoA reductase family.</text>
</comment>
<dbReference type="PROSITE" id="PS50065">
    <property type="entry name" value="HMG_COA_REDUCTASE_4"/>
    <property type="match status" value="1"/>
</dbReference>
<dbReference type="RefSeq" id="WP_101359198.1">
    <property type="nucleotide sequence ID" value="NZ_NKXO01000031.1"/>
</dbReference>
<evidence type="ECO:0000313" key="6">
    <source>
        <dbReference type="EMBL" id="PKQ67657.1"/>
    </source>
</evidence>
<dbReference type="GO" id="GO:0004420">
    <property type="term" value="F:hydroxymethylglutaryl-CoA reductase (NADPH) activity"/>
    <property type="evidence" value="ECO:0007669"/>
    <property type="project" value="UniProtKB-EC"/>
</dbReference>
<dbReference type="Gene3D" id="3.90.770.10">
    <property type="entry name" value="3-hydroxy-3-methylglutaryl-coenzyme A Reductase, Chain A, domain 2"/>
    <property type="match status" value="1"/>
</dbReference>
<organism evidence="6 7">
    <name type="scientific">Raineya orbicola</name>
    <dbReference type="NCBI Taxonomy" id="2016530"/>
    <lineage>
        <taxon>Bacteria</taxon>
        <taxon>Pseudomonadati</taxon>
        <taxon>Bacteroidota</taxon>
        <taxon>Cytophagia</taxon>
        <taxon>Cytophagales</taxon>
        <taxon>Raineyaceae</taxon>
        <taxon>Raineya</taxon>
    </lineage>
</organism>
<proteinExistence type="inferred from homology"/>
<evidence type="ECO:0000313" key="7">
    <source>
        <dbReference type="Proteomes" id="UP000233387"/>
    </source>
</evidence>
<evidence type="ECO:0000256" key="1">
    <source>
        <dbReference type="ARBA" id="ARBA00007661"/>
    </source>
</evidence>
<dbReference type="PANTHER" id="PTHR10572">
    <property type="entry name" value="3-HYDROXY-3-METHYLGLUTARYL-COENZYME A REDUCTASE"/>
    <property type="match status" value="1"/>
</dbReference>
<dbReference type="PRINTS" id="PR00071">
    <property type="entry name" value="HMGCOARDTASE"/>
</dbReference>
<dbReference type="SUPFAM" id="SSF56542">
    <property type="entry name" value="Substrate-binding domain of HMG-CoA reductase"/>
    <property type="match status" value="1"/>
</dbReference>
<dbReference type="CDD" id="cd00643">
    <property type="entry name" value="HMG-CoA_reductase_classI"/>
    <property type="match status" value="1"/>
</dbReference>
<sequence>MNFIPSMLLKQLYTRGSLRNASDGVVFSVKNRLSDAKLVALKKVEIGDKNIPLKDVFVDLGDNRILAAEQISESNPIEFPLRRAINVITKQAPLPEGKYKVKIEFKASPFGNLEIKVEDAIAKEDTNIAKIPRNDLDDYSEDAIKARHKFINEFVKKNVNPDFEGVNHITKYSFDPHITQGNCEHFVGVAQVPMGIAGPLKINGEHAKGEFLIPLATAEGTLVASYNRGMKVINLSGGATCTVIGDAMQRAPVFVFENAREAREFEKWVQANFKKIAEEAEATSSVAKLQYIDSYLSNKFAYLRFNYSTGDAAGQNMVGRATFAACSWILDAYPQGKIKNFYLESNFATDKKASQINVMRTRGKRVVAECTIKREVLTQIMRVEPEQLVYHYHVANVGAILSGANNNGLHSANGITAMFIATGQDVANVSESSAGIMYSELTPEGDLYMNITIPSLIVATHGGGIKLATQNECLRMLGCVGRGSVNKFAEIVAGVVLAGEISLASAISSSDWVSSHEQYGRNR</sequence>
<gene>
    <name evidence="6" type="ORF">Rain11_1932</name>
</gene>
<name>A0A2N3IBH6_9BACT</name>
<dbReference type="Gene3D" id="3.30.70.420">
    <property type="entry name" value="Hydroxymethylglutaryl-CoA reductase, class I/II, NAD/NADP-binding domain"/>
    <property type="match status" value="1"/>
</dbReference>
<dbReference type="InterPro" id="IPR023074">
    <property type="entry name" value="HMG_CoA_Rdtase_cat_sf"/>
</dbReference>
<keyword evidence="4" id="KW-0560">Oxidoreductase</keyword>
<feature type="domain" description="Hydroxymethylglutaryl-CoA reductase-like" evidence="5">
    <location>
        <begin position="8"/>
        <end position="121"/>
    </location>
</feature>
<dbReference type="InterPro" id="IPR009023">
    <property type="entry name" value="HMG_CoA_Rdtase_NAD(P)-bd_sf"/>
</dbReference>
<dbReference type="GO" id="GO:0015936">
    <property type="term" value="P:coenzyme A metabolic process"/>
    <property type="evidence" value="ECO:0007669"/>
    <property type="project" value="InterPro"/>
</dbReference>
<keyword evidence="3" id="KW-0521">NADP</keyword>
<dbReference type="Proteomes" id="UP000233387">
    <property type="component" value="Unassembled WGS sequence"/>
</dbReference>
<dbReference type="PANTHER" id="PTHR10572:SF24">
    <property type="entry name" value="3-HYDROXY-3-METHYLGLUTARYL-COENZYME A REDUCTASE"/>
    <property type="match status" value="1"/>
</dbReference>
<dbReference type="InterPro" id="IPR004554">
    <property type="entry name" value="HMG_CoA_Rdtase_eu_arc"/>
</dbReference>
<dbReference type="EMBL" id="NKXO01000031">
    <property type="protein sequence ID" value="PKQ67657.1"/>
    <property type="molecule type" value="Genomic_DNA"/>
</dbReference>
<dbReference type="SUPFAM" id="SSF55035">
    <property type="entry name" value="NAD-binding domain of HMG-CoA reductase"/>
    <property type="match status" value="1"/>
</dbReference>
<dbReference type="Pfam" id="PF25653">
    <property type="entry name" value="HMG-CoA_red_N"/>
    <property type="match status" value="1"/>
</dbReference>
<comment type="caution">
    <text evidence="6">The sequence shown here is derived from an EMBL/GenBank/DDBJ whole genome shotgun (WGS) entry which is preliminary data.</text>
</comment>
<evidence type="ECO:0000256" key="4">
    <source>
        <dbReference type="ARBA" id="ARBA00023002"/>
    </source>
</evidence>
<dbReference type="OrthoDB" id="9794902at2"/>
<dbReference type="InterPro" id="IPR057868">
    <property type="entry name" value="HMG-CoA"/>
</dbReference>
<evidence type="ECO:0000256" key="2">
    <source>
        <dbReference type="ARBA" id="ARBA00012999"/>
    </source>
</evidence>
<protein>
    <recommendedName>
        <fullName evidence="2">hydroxymethylglutaryl-CoA reductase (NADPH)</fullName>
        <ecNumber evidence="2">1.1.1.34</ecNumber>
    </recommendedName>
</protein>
<dbReference type="InterPro" id="IPR002202">
    <property type="entry name" value="HMG_CoA_Rdtase"/>
</dbReference>
<dbReference type="InterPro" id="IPR009029">
    <property type="entry name" value="HMG_CoA_Rdtase_sub-bd_dom_sf"/>
</dbReference>
<keyword evidence="7" id="KW-1185">Reference proteome</keyword>
<dbReference type="EC" id="1.1.1.34" evidence="2"/>
<accession>A0A2N3IBH6</accession>
<dbReference type="AlphaFoldDB" id="A0A2N3IBH6"/>
<evidence type="ECO:0000256" key="3">
    <source>
        <dbReference type="ARBA" id="ARBA00022857"/>
    </source>
</evidence>